<dbReference type="AlphaFoldDB" id="A0A6N3BC99"/>
<reference evidence="1" key="1">
    <citation type="submission" date="2019-11" db="EMBL/GenBank/DDBJ databases">
        <authorList>
            <person name="Feng L."/>
        </authorList>
    </citation>
    <scope>NUCLEOTIDE SEQUENCE</scope>
    <source>
        <strain evidence="1">PclaraLFYP37</strain>
    </source>
</reference>
<name>A0A6N3BC99_9BACT</name>
<dbReference type="EMBL" id="CACRUT010000008">
    <property type="protein sequence ID" value="VYT97922.1"/>
    <property type="molecule type" value="Genomic_DNA"/>
</dbReference>
<protein>
    <submittedName>
        <fullName evidence="1">Uncharacterized protein</fullName>
    </submittedName>
</protein>
<gene>
    <name evidence="1" type="ORF">PCLFYP37_01624</name>
</gene>
<sequence length="344" mass="39540">MKYNNCLICNKEKATKTNSHLIPSFMIAKVCSYDGSGKRDKEVMFTMTSYEDKVYVGAVPDTKLDELFNQEKLTDERINQELKNNTASKDYIFCPKCEANLSKYLETPYAEHYSKGKSIQSDIAYFFWLSIVWRMAVSRQFQFALPEDIESNLGECLNEYIEAVANNQDVTPIIEKCKFSYRLLRCPSYLPDGLAYLGGRYKENAKILTLTLGDTILCANFDKQNIELPNDYTYLGLEDVIKSAPVNFGTDSQVCVNVENKAFEDAMKQMVKETAFKRLLNEKELADKIWNVVGLSGNMPDEIFQSFIERLYSEEEEKQGDRKTAERYVQVFNETLESFGFIGQ</sequence>
<evidence type="ECO:0000313" key="1">
    <source>
        <dbReference type="EMBL" id="VYT97922.1"/>
    </source>
</evidence>
<organism evidence="1">
    <name type="scientific">Paraprevotella clara</name>
    <dbReference type="NCBI Taxonomy" id="454154"/>
    <lineage>
        <taxon>Bacteria</taxon>
        <taxon>Pseudomonadati</taxon>
        <taxon>Bacteroidota</taxon>
        <taxon>Bacteroidia</taxon>
        <taxon>Bacteroidales</taxon>
        <taxon>Prevotellaceae</taxon>
        <taxon>Paraprevotella</taxon>
    </lineage>
</organism>
<proteinExistence type="predicted"/>
<accession>A0A6N3BC99</accession>
<dbReference type="RefSeq" id="WP_412442159.1">
    <property type="nucleotide sequence ID" value="NZ_CACRUT010000008.1"/>
</dbReference>